<dbReference type="EMBL" id="JAHZIK010000152">
    <property type="protein sequence ID" value="MBW7454079.1"/>
    <property type="molecule type" value="Genomic_DNA"/>
</dbReference>
<evidence type="ECO:0000256" key="4">
    <source>
        <dbReference type="ARBA" id="ARBA00023065"/>
    </source>
</evidence>
<dbReference type="SUPFAM" id="SSF141072">
    <property type="entry name" value="CalX-like"/>
    <property type="match status" value="4"/>
</dbReference>
<dbReference type="SMART" id="SM00237">
    <property type="entry name" value="Calx_beta"/>
    <property type="match status" value="2"/>
</dbReference>
<dbReference type="Pfam" id="PF03160">
    <property type="entry name" value="Calx-beta"/>
    <property type="match status" value="3"/>
</dbReference>
<keyword evidence="2" id="KW-0677">Repeat</keyword>
<accession>A0ABS7BZJ0</accession>
<evidence type="ECO:0000313" key="7">
    <source>
        <dbReference type="Proteomes" id="UP001519887"/>
    </source>
</evidence>
<feature type="domain" description="Calx-beta" evidence="5">
    <location>
        <begin position="366"/>
        <end position="470"/>
    </location>
</feature>
<comment type="caution">
    <text evidence="6">The sequence shown here is derived from an EMBL/GenBank/DDBJ whole genome shotgun (WGS) entry which is preliminary data.</text>
</comment>
<dbReference type="InterPro" id="IPR038081">
    <property type="entry name" value="CalX-like_sf"/>
</dbReference>
<reference evidence="6 7" key="1">
    <citation type="submission" date="2021-07" db="EMBL/GenBank/DDBJ databases">
        <title>Paenibacillus radiodurans sp. nov., isolated from the southeastern edge of Tengger Desert.</title>
        <authorList>
            <person name="Zhang G."/>
        </authorList>
    </citation>
    <scope>NUCLEOTIDE SEQUENCE [LARGE SCALE GENOMIC DNA]</scope>
    <source>
        <strain evidence="6 7">CCM 7311</strain>
    </source>
</reference>
<name>A0ABS7BZJ0_9BACL</name>
<dbReference type="RefSeq" id="WP_210038315.1">
    <property type="nucleotide sequence ID" value="NZ_JBHLVU010000022.1"/>
</dbReference>
<keyword evidence="4" id="KW-0813">Transport</keyword>
<proteinExistence type="predicted"/>
<feature type="domain" description="Calx-beta" evidence="5">
    <location>
        <begin position="132"/>
        <end position="241"/>
    </location>
</feature>
<evidence type="ECO:0000259" key="5">
    <source>
        <dbReference type="SMART" id="SM00237"/>
    </source>
</evidence>
<evidence type="ECO:0000256" key="1">
    <source>
        <dbReference type="ARBA" id="ARBA00022729"/>
    </source>
</evidence>
<keyword evidence="7" id="KW-1185">Reference proteome</keyword>
<sequence>MGAVLFIETRRRKIAFLLVLLLTAAYIVPISQSTIHAEGQSTISFETNYIAVKESDAKVNLKIVRTNGFGTARAFYYANGGGKWLSFAPGETSKTITFPFQDDSAAQGNRMLKVYFATNYIEGASFGKFTSVDVEVLDDDGIPYGPGKLTFERILAGELTLQESAGYASLIVQRKGGTRGKVTVNYKTSGYGTHSAQTNVDYKPVSGTFVFEDGESWKRIDIPIIDNDRYDGDRLFVLTLSGLTGGAAFGSSQLTISIQNDDPKTNGISFATNTLEFNEDDGYAFVDVLRDHPKGGVIVKYIFRSESTGIIYGDTKFVGDETKKTIRVPITDDQIPKRDETIYADFPSYDAIDSHEFAYISSPDAVSIHINDNDSVHFEFKSTMNYAIEESGIAMVSVIRSGSVKGRISVNYTTAPVSATDGSSPGSGSDYIKTRGQLIFGDGETVKNIQVPLVDDSLVEYNEKFRLYFEPDWLNENRTAGTFTEVVIFDKDRNES</sequence>
<evidence type="ECO:0000256" key="2">
    <source>
        <dbReference type="ARBA" id="ARBA00022737"/>
    </source>
</evidence>
<keyword evidence="3" id="KW-0106">Calcium</keyword>
<gene>
    <name evidence="6" type="ORF">K0U00_08520</name>
</gene>
<dbReference type="Gene3D" id="2.60.40.2030">
    <property type="match status" value="4"/>
</dbReference>
<keyword evidence="1" id="KW-0732">Signal</keyword>
<organism evidence="6 7">
    <name type="scientific">Paenibacillus sepulcri</name>
    <dbReference type="NCBI Taxonomy" id="359917"/>
    <lineage>
        <taxon>Bacteria</taxon>
        <taxon>Bacillati</taxon>
        <taxon>Bacillota</taxon>
        <taxon>Bacilli</taxon>
        <taxon>Bacillales</taxon>
        <taxon>Paenibacillaceae</taxon>
        <taxon>Paenibacillus</taxon>
    </lineage>
</organism>
<dbReference type="PANTHER" id="PTHR11878:SF65">
    <property type="entry name" value="NA_CA-EXCHANGE PROTEIN, ISOFORM G"/>
    <property type="match status" value="1"/>
</dbReference>
<dbReference type="Proteomes" id="UP001519887">
    <property type="component" value="Unassembled WGS sequence"/>
</dbReference>
<keyword evidence="4" id="KW-0406">Ion transport</keyword>
<dbReference type="InterPro" id="IPR051171">
    <property type="entry name" value="CaCA"/>
</dbReference>
<evidence type="ECO:0000256" key="3">
    <source>
        <dbReference type="ARBA" id="ARBA00022837"/>
    </source>
</evidence>
<dbReference type="PANTHER" id="PTHR11878">
    <property type="entry name" value="SODIUM/CALCIUM EXCHANGER"/>
    <property type="match status" value="1"/>
</dbReference>
<evidence type="ECO:0000313" key="6">
    <source>
        <dbReference type="EMBL" id="MBW7454079.1"/>
    </source>
</evidence>
<dbReference type="InterPro" id="IPR003644">
    <property type="entry name" value="Calx_beta"/>
</dbReference>
<protein>
    <recommendedName>
        <fullName evidence="5">Calx-beta domain-containing protein</fullName>
    </recommendedName>
</protein>